<name>A0A8C4ZBB3_GADMO</name>
<accession>A0A8C4ZBB3</accession>
<dbReference type="GeneID" id="115549280"/>
<dbReference type="PANTHER" id="PTHR13102">
    <property type="entry name" value="NUCLEOLAR PROTEIN 9"/>
    <property type="match status" value="1"/>
</dbReference>
<sequence length="617" mass="67958">MLQKEDKKPWEKGGNRRQHPSEDGVGEDDQKKSRLQGAAEQGGAGEKETKQRSGEWKGLDALSVGYFRRVGDRLGQAFEDDEERGMFVENVLAEVKGKAKVVAMDKTGSVTLQQLMPLASLDQVGAVLAELWTGKEEESAAYKAMSCDRCAGHVVESALRQMCRWTDSPEEVEAGALESQVLLLSAAVRQDPVEFIKHLYGSHAVRTLLHVLAGCVPPPRIDTRPGAKGKPGPPLLMDFEAPVSFWYEFKSLTEELMTNVNVSVADTVASVVFQIMLTVAHRKRPKLCRKLLAGIAEYLGTRSAAPGTSPLLVFLKDQASSRLLEVVFKLSSKALLRQLYRDHLRGHLVDLALHKIANFPVQRLVAASANLKVFSKVFDELNEGLEPILATGHMGVIVQLADSCAESGQKQGELMQHLLSAFHCEEPATRQACCLPLFLSLLTHEVYYASETAEGDLKKEVPLSSICYHGSRLVQALARFQDRSLLMGSLRALAPADLATLSSDPAGSHVMQALITLSSDKGRGKILRRMEGQFVQIACSRTGSRLLEAAWNSASVSQREGIAAELAPSETRLRSDQFARHVWSNFALSHFVSRRPRWKEIQTGESKKRKLFNDIIA</sequence>
<dbReference type="PROSITE" id="PS50302">
    <property type="entry name" value="PUM"/>
    <property type="match status" value="1"/>
</dbReference>
<dbReference type="GO" id="GO:0000472">
    <property type="term" value="P:endonucleolytic cleavage to generate mature 5'-end of SSU-rRNA from (SSU-rRNA, 5.8S rRNA, LSU-rRNA)"/>
    <property type="evidence" value="ECO:0007669"/>
    <property type="project" value="TreeGrafter"/>
</dbReference>
<dbReference type="RefSeq" id="XP_030220268.1">
    <property type="nucleotide sequence ID" value="XM_030364408.1"/>
</dbReference>
<dbReference type="PANTHER" id="PTHR13102:SF0">
    <property type="entry name" value="NUCLEOLAR PROTEIN 9"/>
    <property type="match status" value="1"/>
</dbReference>
<dbReference type="InterPro" id="IPR016024">
    <property type="entry name" value="ARM-type_fold"/>
</dbReference>
<feature type="repeat" description="Pumilio" evidence="2">
    <location>
        <begin position="492"/>
        <end position="528"/>
    </location>
</feature>
<feature type="compositionally biased region" description="Basic and acidic residues" evidence="3">
    <location>
        <begin position="45"/>
        <end position="54"/>
    </location>
</feature>
<dbReference type="Proteomes" id="UP000694546">
    <property type="component" value="Chromosome 8"/>
</dbReference>
<reference evidence="4" key="1">
    <citation type="submission" date="2025-08" db="UniProtKB">
        <authorList>
            <consortium name="Ensembl"/>
        </authorList>
    </citation>
    <scope>IDENTIFICATION</scope>
</reference>
<dbReference type="Ensembl" id="ENSGMOT00000010498.2">
    <property type="protein sequence ID" value="ENSGMOP00000010220.2"/>
    <property type="gene ID" value="ENSGMOG00000009555.2"/>
</dbReference>
<dbReference type="GO" id="GO:0030688">
    <property type="term" value="C:preribosome, small subunit precursor"/>
    <property type="evidence" value="ECO:0007669"/>
    <property type="project" value="TreeGrafter"/>
</dbReference>
<proteinExistence type="predicted"/>
<dbReference type="SMART" id="SM00025">
    <property type="entry name" value="Pumilio"/>
    <property type="match status" value="5"/>
</dbReference>
<dbReference type="OMA" id="HHLVRNF"/>
<dbReference type="GO" id="GO:0000447">
    <property type="term" value="P:endonucleolytic cleavage in ITS1 to separate SSU-rRNA from 5.8S rRNA and LSU-rRNA from tricistronic rRNA transcript (SSU-rRNA, 5.8S rRNA, LSU-rRNA)"/>
    <property type="evidence" value="ECO:0007669"/>
    <property type="project" value="TreeGrafter"/>
</dbReference>
<feature type="region of interest" description="Disordered" evidence="3">
    <location>
        <begin position="1"/>
        <end position="54"/>
    </location>
</feature>
<protein>
    <recommendedName>
        <fullName evidence="6">Nucleolar protein 9</fullName>
    </recommendedName>
</protein>
<evidence type="ECO:0000256" key="3">
    <source>
        <dbReference type="SAM" id="MobiDB-lite"/>
    </source>
</evidence>
<dbReference type="GO" id="GO:0003723">
    <property type="term" value="F:RNA binding"/>
    <property type="evidence" value="ECO:0007669"/>
    <property type="project" value="InterPro"/>
</dbReference>
<dbReference type="GO" id="GO:0000480">
    <property type="term" value="P:endonucleolytic cleavage in 5'-ETS of tricistronic rRNA transcript (SSU-rRNA, 5.8S rRNA, LSU-rRNA)"/>
    <property type="evidence" value="ECO:0007669"/>
    <property type="project" value="TreeGrafter"/>
</dbReference>
<feature type="compositionally biased region" description="Basic and acidic residues" evidence="3">
    <location>
        <begin position="1"/>
        <end position="32"/>
    </location>
</feature>
<evidence type="ECO:0008006" key="6">
    <source>
        <dbReference type="Google" id="ProtNLM"/>
    </source>
</evidence>
<dbReference type="GO" id="GO:0005730">
    <property type="term" value="C:nucleolus"/>
    <property type="evidence" value="ECO:0007669"/>
    <property type="project" value="TreeGrafter"/>
</dbReference>
<evidence type="ECO:0000256" key="1">
    <source>
        <dbReference type="ARBA" id="ARBA00022737"/>
    </source>
</evidence>
<dbReference type="SUPFAM" id="SSF48371">
    <property type="entry name" value="ARM repeat"/>
    <property type="match status" value="2"/>
</dbReference>
<gene>
    <name evidence="4" type="primary">nop9</name>
</gene>
<keyword evidence="5" id="KW-1185">Reference proteome</keyword>
<dbReference type="Pfam" id="PF22493">
    <property type="entry name" value="PUF_NOP9"/>
    <property type="match status" value="2"/>
</dbReference>
<dbReference type="GeneTree" id="ENSGT00390000004964"/>
<reference evidence="4" key="2">
    <citation type="submission" date="2025-09" db="UniProtKB">
        <authorList>
            <consortium name="Ensembl"/>
        </authorList>
    </citation>
    <scope>IDENTIFICATION</scope>
</reference>
<dbReference type="OrthoDB" id="9987665at2759"/>
<organism evidence="4 5">
    <name type="scientific">Gadus morhua</name>
    <name type="common">Atlantic cod</name>
    <dbReference type="NCBI Taxonomy" id="8049"/>
    <lineage>
        <taxon>Eukaryota</taxon>
        <taxon>Metazoa</taxon>
        <taxon>Chordata</taxon>
        <taxon>Craniata</taxon>
        <taxon>Vertebrata</taxon>
        <taxon>Euteleostomi</taxon>
        <taxon>Actinopterygii</taxon>
        <taxon>Neopterygii</taxon>
        <taxon>Teleostei</taxon>
        <taxon>Neoteleostei</taxon>
        <taxon>Acanthomorphata</taxon>
        <taxon>Zeiogadaria</taxon>
        <taxon>Gadariae</taxon>
        <taxon>Gadiformes</taxon>
        <taxon>Gadoidei</taxon>
        <taxon>Gadidae</taxon>
        <taxon>Gadus</taxon>
    </lineage>
</organism>
<evidence type="ECO:0000256" key="2">
    <source>
        <dbReference type="PROSITE-ProRule" id="PRU00317"/>
    </source>
</evidence>
<dbReference type="RefSeq" id="XP_030220269.1">
    <property type="nucleotide sequence ID" value="XM_030364409.1"/>
</dbReference>
<dbReference type="InterPro" id="IPR040000">
    <property type="entry name" value="NOP9"/>
</dbReference>
<dbReference type="AlphaFoldDB" id="A0A8C4ZBB3"/>
<dbReference type="GO" id="GO:0000056">
    <property type="term" value="P:ribosomal small subunit export from nucleus"/>
    <property type="evidence" value="ECO:0007669"/>
    <property type="project" value="TreeGrafter"/>
</dbReference>
<dbReference type="Gene3D" id="1.25.10.10">
    <property type="entry name" value="Leucine-rich Repeat Variant"/>
    <property type="match status" value="3"/>
</dbReference>
<dbReference type="InterPro" id="IPR001313">
    <property type="entry name" value="Pumilio_RNA-bd_rpt"/>
</dbReference>
<keyword evidence="1" id="KW-0677">Repeat</keyword>
<dbReference type="GO" id="GO:0030686">
    <property type="term" value="C:90S preribosome"/>
    <property type="evidence" value="ECO:0007669"/>
    <property type="project" value="TreeGrafter"/>
</dbReference>
<dbReference type="InterPro" id="IPR011989">
    <property type="entry name" value="ARM-like"/>
</dbReference>
<evidence type="ECO:0000313" key="4">
    <source>
        <dbReference type="Ensembl" id="ENSGMOP00000010220.2"/>
    </source>
</evidence>
<evidence type="ECO:0000313" key="5">
    <source>
        <dbReference type="Proteomes" id="UP000694546"/>
    </source>
</evidence>